<feature type="compositionally biased region" description="Polar residues" evidence="1">
    <location>
        <begin position="808"/>
        <end position="819"/>
    </location>
</feature>
<dbReference type="Proteomes" id="UP000703269">
    <property type="component" value="Unassembled WGS sequence"/>
</dbReference>
<reference evidence="2 3" key="1">
    <citation type="submission" date="2021-08" db="EMBL/GenBank/DDBJ databases">
        <title>Draft Genome Sequence of Phanerochaete sordida strain YK-624.</title>
        <authorList>
            <person name="Mori T."/>
            <person name="Dohra H."/>
            <person name="Suzuki T."/>
            <person name="Kawagishi H."/>
            <person name="Hirai H."/>
        </authorList>
    </citation>
    <scope>NUCLEOTIDE SEQUENCE [LARGE SCALE GENOMIC DNA]</scope>
    <source>
        <strain evidence="2 3">YK-624</strain>
    </source>
</reference>
<organism evidence="2 3">
    <name type="scientific">Phanerochaete sordida</name>
    <dbReference type="NCBI Taxonomy" id="48140"/>
    <lineage>
        <taxon>Eukaryota</taxon>
        <taxon>Fungi</taxon>
        <taxon>Dikarya</taxon>
        <taxon>Basidiomycota</taxon>
        <taxon>Agaricomycotina</taxon>
        <taxon>Agaricomycetes</taxon>
        <taxon>Polyporales</taxon>
        <taxon>Phanerochaetaceae</taxon>
        <taxon>Phanerochaete</taxon>
    </lineage>
</organism>
<feature type="compositionally biased region" description="Low complexity" evidence="1">
    <location>
        <begin position="861"/>
        <end position="873"/>
    </location>
</feature>
<dbReference type="OrthoDB" id="10572604at2759"/>
<feature type="region of interest" description="Disordered" evidence="1">
    <location>
        <begin position="886"/>
        <end position="911"/>
    </location>
</feature>
<feature type="region of interest" description="Disordered" evidence="1">
    <location>
        <begin position="164"/>
        <end position="196"/>
    </location>
</feature>
<keyword evidence="3" id="KW-1185">Reference proteome</keyword>
<evidence type="ECO:0000256" key="1">
    <source>
        <dbReference type="SAM" id="MobiDB-lite"/>
    </source>
</evidence>
<feature type="compositionally biased region" description="Polar residues" evidence="1">
    <location>
        <begin position="771"/>
        <end position="801"/>
    </location>
</feature>
<comment type="caution">
    <text evidence="2">The sequence shown here is derived from an EMBL/GenBank/DDBJ whole genome shotgun (WGS) entry which is preliminary data.</text>
</comment>
<protein>
    <submittedName>
        <fullName evidence="2">Uncharacterized protein</fullName>
    </submittedName>
</protein>
<proteinExistence type="predicted"/>
<dbReference type="AlphaFoldDB" id="A0A9P3GRK2"/>
<name>A0A9P3GRK2_9APHY</name>
<evidence type="ECO:0000313" key="2">
    <source>
        <dbReference type="EMBL" id="GJE99059.1"/>
    </source>
</evidence>
<feature type="region of interest" description="Disordered" evidence="1">
    <location>
        <begin position="747"/>
        <end position="873"/>
    </location>
</feature>
<feature type="compositionally biased region" description="Low complexity" evidence="1">
    <location>
        <begin position="409"/>
        <end position="424"/>
    </location>
</feature>
<feature type="region of interest" description="Disordered" evidence="1">
    <location>
        <begin position="208"/>
        <end position="297"/>
    </location>
</feature>
<feature type="region of interest" description="Disordered" evidence="1">
    <location>
        <begin position="402"/>
        <end position="424"/>
    </location>
</feature>
<sequence>MDFDYFIQVLQSMTAAVKKLFNIIDLIVRTKWDPVATPPPSATVQHPFTWPYPPWMDKLPTCLAGELTTCPFFAEVPSHPEFGLDLHDAGTAKEQVLAGLLDSLGLGDWESLHEMLSGSSNIPSMDITQLFPLILFVLSVCIIWLIIQEVLHTEDEGLLLTGAQRNARPPSNQPCKELGVDNPSCDLDAPPPTASRSDALRVSLEDSGIAEASAASEPASPSSSVEDGSMVSSDPKALSGEDEPRPGRAQSLSIWDNSSDDDFISPNADDVRERAPSSQATNTGAHHAPPTAPSFDVLGPLAAAPSALAVSLMDENLEESLSDDVLRSAGLITPVDSAAQVAEPDAQELTDGEPISVDAGDSVPPASGALGGENLGAAMANGPASQQLEICARLSVVEPEDTRSSSEGAVALNSSKSSPSVASGSSAVEVTTSASSSLPQDLPDYMPSDWSLVPPSSDLSDVVGERVTAEDWTTIKSYMAMQDDEENGSGLRRMTLIQECRPPLHFPDPCTLARSTTLVRNDDAEDPFCPRPTPQMRTLFRSGHQRAFSEPPPLSDPEWIRADVDPLPQLSATRARLDIFKDPRCPVLPTDADARFPLKSPELQDSFPSLAAQMGVILHSRSHARFAPRAEAGRVVKEEQAALRLAALPELRRRHSTAGFGAPMQGLSKAAFLRMYIPYIRDQLSYAEVTGAGVTPWGRVVPMGAPESPSPTGNSLNLRKIIEVNRNRGGQDVSMFGADMKAEYTRPLPPLRRVPGLPLARTPPRMPIASASEQSPSPARSRQRTASVSTQRLPSFISSVQGDLRRASSFQSNAPSRSPSGGAHARSHSESPLASTPSRRTRFASPVLSPIPSSPSPPRPAARAPSLASRGQSLLARRTSAAALPRLAIGGRPRGLDPVAGSPPKGAPTTALTPVHSAVSSVPSLDAIAATVGGGAGAKAYPRIDDEGALARFEVELGVVGDA</sequence>
<accession>A0A9P3GRK2</accession>
<evidence type="ECO:0000313" key="3">
    <source>
        <dbReference type="Proteomes" id="UP000703269"/>
    </source>
</evidence>
<gene>
    <name evidence="2" type="ORF">PsYK624_152990</name>
</gene>
<dbReference type="EMBL" id="BPQB01000100">
    <property type="protein sequence ID" value="GJE99059.1"/>
    <property type="molecule type" value="Genomic_DNA"/>
</dbReference>
<feature type="compositionally biased region" description="Low complexity" evidence="1">
    <location>
        <begin position="210"/>
        <end position="234"/>
    </location>
</feature>